<proteinExistence type="predicted"/>
<name>A0ABV8DGB5_9BURK</name>
<dbReference type="RefSeq" id="WP_055395182.1">
    <property type="nucleotide sequence ID" value="NZ_JAMXAX010000225.1"/>
</dbReference>
<sequence>MSVWQVLGIGEGFVRSGKVDSFELSGFVQAPSAREAASRALSIAKQQVAELTQMNEAAQRWPLINWNEIQEADALALSPGQLDKVELHWASDAA</sequence>
<gene>
    <name evidence="1" type="ORF">ACFOW3_22250</name>
</gene>
<protein>
    <recommendedName>
        <fullName evidence="3">DUF4376 domain-containing protein</fullName>
    </recommendedName>
</protein>
<evidence type="ECO:0000313" key="1">
    <source>
        <dbReference type="EMBL" id="MFC3937352.1"/>
    </source>
</evidence>
<accession>A0ABV8DGB5</accession>
<comment type="caution">
    <text evidence="1">The sequence shown here is derived from an EMBL/GenBank/DDBJ whole genome shotgun (WGS) entry which is preliminary data.</text>
</comment>
<evidence type="ECO:0008006" key="3">
    <source>
        <dbReference type="Google" id="ProtNLM"/>
    </source>
</evidence>
<reference evidence="2" key="1">
    <citation type="journal article" date="2019" name="Int. J. Syst. Evol. Microbiol.">
        <title>The Global Catalogue of Microorganisms (GCM) 10K type strain sequencing project: providing services to taxonomists for standard genome sequencing and annotation.</title>
        <authorList>
            <consortium name="The Broad Institute Genomics Platform"/>
            <consortium name="The Broad Institute Genome Sequencing Center for Infectious Disease"/>
            <person name="Wu L."/>
            <person name="Ma J."/>
        </authorList>
    </citation>
    <scope>NUCLEOTIDE SEQUENCE [LARGE SCALE GENOMIC DNA]</scope>
    <source>
        <strain evidence="2">CCUG 2113</strain>
    </source>
</reference>
<evidence type="ECO:0000313" key="2">
    <source>
        <dbReference type="Proteomes" id="UP001595693"/>
    </source>
</evidence>
<dbReference type="EMBL" id="JBHSAJ010000065">
    <property type="protein sequence ID" value="MFC3937352.1"/>
    <property type="molecule type" value="Genomic_DNA"/>
</dbReference>
<organism evidence="1 2">
    <name type="scientific">Acidovorax facilis</name>
    <dbReference type="NCBI Taxonomy" id="12917"/>
    <lineage>
        <taxon>Bacteria</taxon>
        <taxon>Pseudomonadati</taxon>
        <taxon>Pseudomonadota</taxon>
        <taxon>Betaproteobacteria</taxon>
        <taxon>Burkholderiales</taxon>
        <taxon>Comamonadaceae</taxon>
        <taxon>Acidovorax</taxon>
    </lineage>
</organism>
<dbReference type="Proteomes" id="UP001595693">
    <property type="component" value="Unassembled WGS sequence"/>
</dbReference>
<keyword evidence="2" id="KW-1185">Reference proteome</keyword>